<dbReference type="InterPro" id="IPR050134">
    <property type="entry name" value="NAD-dep_sirtuin_deacylases"/>
</dbReference>
<sequence>MDDIKKAAELILNSKKTFALTGAGISTESGIADFRSSTGYYSKMDPAMALSKDVLLGNPKRFYKEGYLILTDLNEKEPNKGHLALAKLEEIGKLNGIITQNIDNLHTKAGSKNVYEVHGETRGIHCMGCGKEYPFKVMKNKVEKGEIPPKCDECGGVLRPNVVMFGDMMPDAFQKALAELYSTELLIVVGSSLTVSPVNFLPDYAEKLIIINNDPTPQDRKAEVVFNRSSGEVLSQILHEVEKQL</sequence>
<evidence type="ECO:0000256" key="4">
    <source>
        <dbReference type="PROSITE-ProRule" id="PRU00236"/>
    </source>
</evidence>
<keyword evidence="4" id="KW-0862">Zinc</keyword>
<dbReference type="NCBIfam" id="NF001753">
    <property type="entry name" value="PRK00481.1-3"/>
    <property type="match status" value="1"/>
</dbReference>
<feature type="active site" description="Proton acceptor" evidence="4">
    <location>
        <position position="118"/>
    </location>
</feature>
<gene>
    <name evidence="6" type="ORF">J2Z71_001005</name>
</gene>
<dbReference type="EC" id="2.3.1.286" evidence="1"/>
<evidence type="ECO:0000259" key="5">
    <source>
        <dbReference type="PROSITE" id="PS50305"/>
    </source>
</evidence>
<dbReference type="SUPFAM" id="SSF52467">
    <property type="entry name" value="DHS-like NAD/FAD-binding domain"/>
    <property type="match status" value="1"/>
</dbReference>
<feature type="domain" description="Deacetylase sirtuin-type" evidence="5">
    <location>
        <begin position="1"/>
        <end position="245"/>
    </location>
</feature>
<proteinExistence type="predicted"/>
<reference evidence="6 7" key="1">
    <citation type="submission" date="2021-03" db="EMBL/GenBank/DDBJ databases">
        <title>Genomic Encyclopedia of Type Strains, Phase IV (KMG-IV): sequencing the most valuable type-strain genomes for metagenomic binning, comparative biology and taxonomic classification.</title>
        <authorList>
            <person name="Goeker M."/>
        </authorList>
    </citation>
    <scope>NUCLEOTIDE SEQUENCE [LARGE SCALE GENOMIC DNA]</scope>
    <source>
        <strain evidence="6 7">DSM 27563</strain>
    </source>
</reference>
<dbReference type="Pfam" id="PF02146">
    <property type="entry name" value="SIR2"/>
    <property type="match status" value="1"/>
</dbReference>
<accession>A0ABS4KCJ5</accession>
<dbReference type="Gene3D" id="3.40.50.1220">
    <property type="entry name" value="TPP-binding domain"/>
    <property type="match status" value="1"/>
</dbReference>
<evidence type="ECO:0000256" key="1">
    <source>
        <dbReference type="ARBA" id="ARBA00012928"/>
    </source>
</evidence>
<dbReference type="PANTHER" id="PTHR11085">
    <property type="entry name" value="NAD-DEPENDENT PROTEIN DEACYLASE SIRTUIN-5, MITOCHONDRIAL-RELATED"/>
    <property type="match status" value="1"/>
</dbReference>
<keyword evidence="7" id="KW-1185">Reference proteome</keyword>
<feature type="binding site" evidence="4">
    <location>
        <position position="129"/>
    </location>
    <ligand>
        <name>Zn(2+)</name>
        <dbReference type="ChEBI" id="CHEBI:29105"/>
    </ligand>
</feature>
<dbReference type="EMBL" id="JAGGLJ010000008">
    <property type="protein sequence ID" value="MBP2025472.1"/>
    <property type="molecule type" value="Genomic_DNA"/>
</dbReference>
<keyword evidence="2" id="KW-0808">Transferase</keyword>
<dbReference type="PROSITE" id="PS50305">
    <property type="entry name" value="SIRTUIN"/>
    <property type="match status" value="1"/>
</dbReference>
<evidence type="ECO:0000256" key="3">
    <source>
        <dbReference type="ARBA" id="ARBA00023027"/>
    </source>
</evidence>
<evidence type="ECO:0000313" key="6">
    <source>
        <dbReference type="EMBL" id="MBP2025472.1"/>
    </source>
</evidence>
<keyword evidence="4" id="KW-0479">Metal-binding</keyword>
<evidence type="ECO:0000256" key="2">
    <source>
        <dbReference type="ARBA" id="ARBA00022679"/>
    </source>
</evidence>
<dbReference type="Gene3D" id="3.30.1600.10">
    <property type="entry name" value="SIR2/SIRT2 'Small Domain"/>
    <property type="match status" value="1"/>
</dbReference>
<comment type="caution">
    <text evidence="6">The sequence shown here is derived from an EMBL/GenBank/DDBJ whole genome shotgun (WGS) entry which is preliminary data.</text>
</comment>
<feature type="binding site" evidence="4">
    <location>
        <position position="154"/>
    </location>
    <ligand>
        <name>Zn(2+)</name>
        <dbReference type="ChEBI" id="CHEBI:29105"/>
    </ligand>
</feature>
<dbReference type="PANTHER" id="PTHR11085:SF4">
    <property type="entry name" value="NAD-DEPENDENT PROTEIN DEACYLASE"/>
    <property type="match status" value="1"/>
</dbReference>
<keyword evidence="6" id="KW-0378">Hydrolase</keyword>
<keyword evidence="3" id="KW-0520">NAD</keyword>
<dbReference type="GO" id="GO:0016787">
    <property type="term" value="F:hydrolase activity"/>
    <property type="evidence" value="ECO:0007669"/>
    <property type="project" value="UniProtKB-KW"/>
</dbReference>
<dbReference type="InterPro" id="IPR026591">
    <property type="entry name" value="Sirtuin_cat_small_dom_sf"/>
</dbReference>
<organism evidence="6 7">
    <name type="scientific">Peptoniphilus stercorisuis</name>
    <dbReference type="NCBI Taxonomy" id="1436965"/>
    <lineage>
        <taxon>Bacteria</taxon>
        <taxon>Bacillati</taxon>
        <taxon>Bacillota</taxon>
        <taxon>Tissierellia</taxon>
        <taxon>Tissierellales</taxon>
        <taxon>Peptoniphilaceae</taxon>
        <taxon>Peptoniphilus</taxon>
    </lineage>
</organism>
<evidence type="ECO:0000313" key="7">
    <source>
        <dbReference type="Proteomes" id="UP001519306"/>
    </source>
</evidence>
<feature type="binding site" evidence="4">
    <location>
        <position position="151"/>
    </location>
    <ligand>
        <name>Zn(2+)</name>
        <dbReference type="ChEBI" id="CHEBI:29105"/>
    </ligand>
</feature>
<protein>
    <recommendedName>
        <fullName evidence="1">protein acetyllysine N-acetyltransferase</fullName>
        <ecNumber evidence="1">2.3.1.286</ecNumber>
    </recommendedName>
</protein>
<feature type="binding site" evidence="4">
    <location>
        <position position="126"/>
    </location>
    <ligand>
        <name>Zn(2+)</name>
        <dbReference type="ChEBI" id="CHEBI:29105"/>
    </ligand>
</feature>
<name>A0ABS4KCJ5_9FIRM</name>
<dbReference type="Proteomes" id="UP001519306">
    <property type="component" value="Unassembled WGS sequence"/>
</dbReference>
<dbReference type="InterPro" id="IPR026590">
    <property type="entry name" value="Ssirtuin_cat_dom"/>
</dbReference>
<dbReference type="RefSeq" id="WP_210060765.1">
    <property type="nucleotide sequence ID" value="NZ_JAGGLJ010000008.1"/>
</dbReference>
<dbReference type="InterPro" id="IPR029035">
    <property type="entry name" value="DHS-like_NAD/FAD-binding_dom"/>
</dbReference>
<dbReference type="InterPro" id="IPR003000">
    <property type="entry name" value="Sirtuin"/>
</dbReference>